<dbReference type="EMBL" id="JAGYPE010000003">
    <property type="protein sequence ID" value="MBS4183626.1"/>
    <property type="molecule type" value="Genomic_DNA"/>
</dbReference>
<feature type="compositionally biased region" description="Basic and acidic residues" evidence="1">
    <location>
        <begin position="142"/>
        <end position="152"/>
    </location>
</feature>
<organism evidence="2">
    <name type="scientific">Neobacillus citreus</name>
    <dbReference type="NCBI Taxonomy" id="2833578"/>
    <lineage>
        <taxon>Bacteria</taxon>
        <taxon>Bacillati</taxon>
        <taxon>Bacillota</taxon>
        <taxon>Bacilli</taxon>
        <taxon>Bacillales</taxon>
        <taxon>Bacillaceae</taxon>
        <taxon>Neobacillus</taxon>
    </lineage>
</organism>
<feature type="region of interest" description="Disordered" evidence="1">
    <location>
        <begin position="1"/>
        <end position="119"/>
    </location>
</feature>
<reference evidence="2" key="1">
    <citation type="submission" date="2021-05" db="EMBL/GenBank/DDBJ databases">
        <title>Novel Bacillus species.</title>
        <authorList>
            <person name="Liu G."/>
        </authorList>
    </citation>
    <scope>NUCLEOTIDE SEQUENCE</scope>
    <source>
        <strain evidence="2">FJAT-50051</strain>
    </source>
</reference>
<protein>
    <submittedName>
        <fullName evidence="2">Uncharacterized protein</fullName>
    </submittedName>
</protein>
<dbReference type="AlphaFoldDB" id="A0A942T1T1"/>
<feature type="region of interest" description="Disordered" evidence="1">
    <location>
        <begin position="183"/>
        <end position="214"/>
    </location>
</feature>
<comment type="caution">
    <text evidence="2">The sequence shown here is derived from an EMBL/GenBank/DDBJ whole genome shotgun (WGS) entry which is preliminary data.</text>
</comment>
<gene>
    <name evidence="2" type="ORF">KHB02_19745</name>
</gene>
<feature type="compositionally biased region" description="Basic and acidic residues" evidence="1">
    <location>
        <begin position="67"/>
        <end position="98"/>
    </location>
</feature>
<feature type="region of interest" description="Disordered" evidence="1">
    <location>
        <begin position="140"/>
        <end position="170"/>
    </location>
</feature>
<feature type="compositionally biased region" description="Basic and acidic residues" evidence="1">
    <location>
        <begin position="36"/>
        <end position="48"/>
    </location>
</feature>
<sequence>MGRVPGEDGVDDVAVVHRRGRRVPVPLGVEPDAADDDRVGSGRRDEHGFVGADLADPGECPGVVEPDAERLLDVDGADETAHAPHDRGGVRPDRHELGDLDDAGARGPHGRQHQRVPVVVADGRRVRVGGTQGPVAVGLVAEQRREDRRAVEPRQAGPVDRAVPSDQDRRVGVADERVVLDAVRRGLPAGAHEPIEPPSRVRRRGAEGPLSPRR</sequence>
<evidence type="ECO:0000256" key="1">
    <source>
        <dbReference type="SAM" id="MobiDB-lite"/>
    </source>
</evidence>
<evidence type="ECO:0000313" key="2">
    <source>
        <dbReference type="EMBL" id="MBS4183626.1"/>
    </source>
</evidence>
<proteinExistence type="predicted"/>
<accession>A0A942T1T1</accession>
<name>A0A942T1T1_9BACI</name>